<evidence type="ECO:0000313" key="2">
    <source>
        <dbReference type="Proteomes" id="UP000290289"/>
    </source>
</evidence>
<keyword evidence="2" id="KW-1185">Reference proteome</keyword>
<dbReference type="Proteomes" id="UP000290289">
    <property type="component" value="Chromosome 17"/>
</dbReference>
<sequence length="82" mass="9163">MDNKWENVTNLRTLIKEKGLKKVSGQSIVEVGNDICSFVAGDRLHLDSDQIYGVLGKLEVKMREEGYVPNVDLLLQNMADAV</sequence>
<dbReference type="AlphaFoldDB" id="A0A498HGS0"/>
<organism evidence="1 2">
    <name type="scientific">Malus domestica</name>
    <name type="common">Apple</name>
    <name type="synonym">Pyrus malus</name>
    <dbReference type="NCBI Taxonomy" id="3750"/>
    <lineage>
        <taxon>Eukaryota</taxon>
        <taxon>Viridiplantae</taxon>
        <taxon>Streptophyta</taxon>
        <taxon>Embryophyta</taxon>
        <taxon>Tracheophyta</taxon>
        <taxon>Spermatophyta</taxon>
        <taxon>Magnoliopsida</taxon>
        <taxon>eudicotyledons</taxon>
        <taxon>Gunneridae</taxon>
        <taxon>Pentapetalae</taxon>
        <taxon>rosids</taxon>
        <taxon>fabids</taxon>
        <taxon>Rosales</taxon>
        <taxon>Rosaceae</taxon>
        <taxon>Amygdaloideae</taxon>
        <taxon>Maleae</taxon>
        <taxon>Malus</taxon>
    </lineage>
</organism>
<evidence type="ECO:0000313" key="1">
    <source>
        <dbReference type="EMBL" id="RXH69514.1"/>
    </source>
</evidence>
<accession>A0A498HGS0</accession>
<comment type="caution">
    <text evidence="1">The sequence shown here is derived from an EMBL/GenBank/DDBJ whole genome shotgun (WGS) entry which is preliminary data.</text>
</comment>
<reference evidence="1 2" key="1">
    <citation type="submission" date="2018-10" db="EMBL/GenBank/DDBJ databases">
        <title>A high-quality apple genome assembly.</title>
        <authorList>
            <person name="Hu J."/>
        </authorList>
    </citation>
    <scope>NUCLEOTIDE SEQUENCE [LARGE SCALE GENOMIC DNA]</scope>
    <source>
        <strain evidence="2">cv. HFTH1</strain>
        <tissue evidence="1">Young leaf</tissue>
    </source>
</reference>
<protein>
    <submittedName>
        <fullName evidence="1">Uncharacterized protein</fullName>
    </submittedName>
</protein>
<dbReference type="EMBL" id="RDQH01000343">
    <property type="protein sequence ID" value="RXH69514.1"/>
    <property type="molecule type" value="Genomic_DNA"/>
</dbReference>
<name>A0A498HGS0_MALDO</name>
<proteinExistence type="predicted"/>
<gene>
    <name evidence="1" type="ORF">DVH24_037298</name>
</gene>